<feature type="transmembrane region" description="Helical" evidence="6">
    <location>
        <begin position="290"/>
        <end position="309"/>
    </location>
</feature>
<dbReference type="PANTHER" id="PTHR30250:SF11">
    <property type="entry name" value="O-ANTIGEN TRANSPORTER-RELATED"/>
    <property type="match status" value="1"/>
</dbReference>
<keyword evidence="4 6" id="KW-1133">Transmembrane helix</keyword>
<feature type="transmembrane region" description="Helical" evidence="6">
    <location>
        <begin position="118"/>
        <end position="136"/>
    </location>
</feature>
<feature type="transmembrane region" description="Helical" evidence="6">
    <location>
        <begin position="83"/>
        <end position="106"/>
    </location>
</feature>
<sequence length="473" mass="52878">MSIAANIARNTFYQAFSKFSGAIIGLLIVALMTRYLGQTGYGYYTTIIAFLQFFGVLADFGLQMTTTKILAEPGSDNSRLFGNILSLRIISSILFLGSSVLIVWLLPYPLLIKEGISIASFSFLFISLQSIFISIFQKNLAMARVAAAEICSKGLMLLGIWLAVISDLGLLWIVASIAAGNLIGLVILFFSAWNFLKFKPEINLAIWRRLWLTMWPLALTIALTLIYFRADTVILSFFRPQNEVGLYGATYKVLEVLVQFPYLFLGLILPLLTKFFILNRTIFELIIQKSFDFMVIIVVPMVVAVLILGEKIMVFIAGPEFIISGALLKILILAAALIYIGALFGYAIVAAELPKKMIKFYFIDALISLPLYLIFIPIFSYWAAAYLTILTELIITISSYYVLKKYTHIKIQPQLTLKALAASLLMALALLALANQNLFTLISVGFIVYVMSLYWLRGFSKADVLEIMNLKKS</sequence>
<feature type="transmembrane region" description="Helical" evidence="6">
    <location>
        <begin position="438"/>
        <end position="456"/>
    </location>
</feature>
<feature type="transmembrane region" description="Helical" evidence="6">
    <location>
        <begin position="321"/>
        <end position="348"/>
    </location>
</feature>
<reference evidence="7 8" key="1">
    <citation type="journal article" date="2016" name="Nat. Commun.">
        <title>Thousands of microbial genomes shed light on interconnected biogeochemical processes in an aquifer system.</title>
        <authorList>
            <person name="Anantharaman K."/>
            <person name="Brown C.T."/>
            <person name="Hug L.A."/>
            <person name="Sharon I."/>
            <person name="Castelle C.J."/>
            <person name="Probst A.J."/>
            <person name="Thomas B.C."/>
            <person name="Singh A."/>
            <person name="Wilkins M.J."/>
            <person name="Karaoz U."/>
            <person name="Brodie E.L."/>
            <person name="Williams K.H."/>
            <person name="Hubbard S.S."/>
            <person name="Banfield J.F."/>
        </authorList>
    </citation>
    <scope>NUCLEOTIDE SEQUENCE [LARGE SCALE GENOMIC DNA]</scope>
</reference>
<evidence type="ECO:0000313" key="8">
    <source>
        <dbReference type="Proteomes" id="UP000177376"/>
    </source>
</evidence>
<dbReference type="CDD" id="cd13128">
    <property type="entry name" value="MATE_Wzx_like"/>
    <property type="match status" value="1"/>
</dbReference>
<feature type="transmembrane region" description="Helical" evidence="6">
    <location>
        <begin position="170"/>
        <end position="196"/>
    </location>
</feature>
<feature type="transmembrane region" description="Helical" evidence="6">
    <location>
        <begin position="143"/>
        <end position="164"/>
    </location>
</feature>
<evidence type="ECO:0000256" key="2">
    <source>
        <dbReference type="ARBA" id="ARBA00022475"/>
    </source>
</evidence>
<gene>
    <name evidence="7" type="ORF">A3A02_01045</name>
</gene>
<evidence type="ECO:0000256" key="4">
    <source>
        <dbReference type="ARBA" id="ARBA00022989"/>
    </source>
</evidence>
<dbReference type="GO" id="GO:0005886">
    <property type="term" value="C:plasma membrane"/>
    <property type="evidence" value="ECO:0007669"/>
    <property type="project" value="UniProtKB-SubCell"/>
</dbReference>
<feature type="transmembrane region" description="Helical" evidence="6">
    <location>
        <begin position="415"/>
        <end position="432"/>
    </location>
</feature>
<feature type="transmembrane region" description="Helical" evidence="6">
    <location>
        <begin position="385"/>
        <end position="403"/>
    </location>
</feature>
<name>A0A1G1YP86_9BACT</name>
<dbReference type="Proteomes" id="UP000177376">
    <property type="component" value="Unassembled WGS sequence"/>
</dbReference>
<dbReference type="InterPro" id="IPR002797">
    <property type="entry name" value="Polysacc_synth"/>
</dbReference>
<organism evidence="7 8">
    <name type="scientific">Candidatus Buchananbacteria bacterium RIFCSPLOWO2_01_FULL_39_33</name>
    <dbReference type="NCBI Taxonomy" id="1797543"/>
    <lineage>
        <taxon>Bacteria</taxon>
        <taxon>Candidatus Buchananiibacteriota</taxon>
    </lineage>
</organism>
<evidence type="ECO:0000256" key="1">
    <source>
        <dbReference type="ARBA" id="ARBA00004651"/>
    </source>
</evidence>
<dbReference type="PANTHER" id="PTHR30250">
    <property type="entry name" value="PST FAMILY PREDICTED COLANIC ACID TRANSPORTER"/>
    <property type="match status" value="1"/>
</dbReference>
<evidence type="ECO:0000256" key="3">
    <source>
        <dbReference type="ARBA" id="ARBA00022692"/>
    </source>
</evidence>
<dbReference type="AlphaFoldDB" id="A0A1G1YP86"/>
<proteinExistence type="predicted"/>
<keyword evidence="5 6" id="KW-0472">Membrane</keyword>
<protein>
    <submittedName>
        <fullName evidence="7">Uncharacterized protein</fullName>
    </submittedName>
</protein>
<feature type="transmembrane region" description="Helical" evidence="6">
    <location>
        <begin position="41"/>
        <end position="62"/>
    </location>
</feature>
<comment type="subcellular location">
    <subcellularLocation>
        <location evidence="1">Cell membrane</location>
        <topology evidence="1">Multi-pass membrane protein</topology>
    </subcellularLocation>
</comment>
<feature type="transmembrane region" description="Helical" evidence="6">
    <location>
        <begin position="12"/>
        <end position="35"/>
    </location>
</feature>
<dbReference type="Pfam" id="PF01943">
    <property type="entry name" value="Polysacc_synt"/>
    <property type="match status" value="1"/>
</dbReference>
<keyword evidence="3 6" id="KW-0812">Transmembrane</keyword>
<keyword evidence="2" id="KW-1003">Cell membrane</keyword>
<evidence type="ECO:0000256" key="6">
    <source>
        <dbReference type="SAM" id="Phobius"/>
    </source>
</evidence>
<accession>A0A1G1YP86</accession>
<evidence type="ECO:0000313" key="7">
    <source>
        <dbReference type="EMBL" id="OGY53257.1"/>
    </source>
</evidence>
<feature type="transmembrane region" description="Helical" evidence="6">
    <location>
        <begin position="360"/>
        <end position="379"/>
    </location>
</feature>
<dbReference type="EMBL" id="MHIM01000002">
    <property type="protein sequence ID" value="OGY53257.1"/>
    <property type="molecule type" value="Genomic_DNA"/>
</dbReference>
<comment type="caution">
    <text evidence="7">The sequence shown here is derived from an EMBL/GenBank/DDBJ whole genome shotgun (WGS) entry which is preliminary data.</text>
</comment>
<feature type="transmembrane region" description="Helical" evidence="6">
    <location>
        <begin position="258"/>
        <end position="278"/>
    </location>
</feature>
<evidence type="ECO:0000256" key="5">
    <source>
        <dbReference type="ARBA" id="ARBA00023136"/>
    </source>
</evidence>
<dbReference type="InterPro" id="IPR050833">
    <property type="entry name" value="Poly_Biosynth_Transport"/>
</dbReference>